<dbReference type="AlphaFoldDB" id="A0A0L0HVC1"/>
<proteinExistence type="predicted"/>
<dbReference type="GeneID" id="27684422"/>
<dbReference type="Pfam" id="PF00300">
    <property type="entry name" value="His_Phos_1"/>
    <property type="match status" value="1"/>
</dbReference>
<organism evidence="1 2">
    <name type="scientific">Spizellomyces punctatus (strain DAOM BR117)</name>
    <dbReference type="NCBI Taxonomy" id="645134"/>
    <lineage>
        <taxon>Eukaryota</taxon>
        <taxon>Fungi</taxon>
        <taxon>Fungi incertae sedis</taxon>
        <taxon>Chytridiomycota</taxon>
        <taxon>Chytridiomycota incertae sedis</taxon>
        <taxon>Chytridiomycetes</taxon>
        <taxon>Spizellomycetales</taxon>
        <taxon>Spizellomycetaceae</taxon>
        <taxon>Spizellomyces</taxon>
    </lineage>
</organism>
<dbReference type="eggNOG" id="KOG3734">
    <property type="taxonomic scope" value="Eukaryota"/>
</dbReference>
<dbReference type="InterPro" id="IPR029033">
    <property type="entry name" value="His_PPase_superfam"/>
</dbReference>
<evidence type="ECO:0008006" key="3">
    <source>
        <dbReference type="Google" id="ProtNLM"/>
    </source>
</evidence>
<dbReference type="RefSeq" id="XP_016613071.1">
    <property type="nucleotide sequence ID" value="XM_016749040.1"/>
</dbReference>
<dbReference type="Proteomes" id="UP000053201">
    <property type="component" value="Unassembled WGS sequence"/>
</dbReference>
<dbReference type="SUPFAM" id="SSF53254">
    <property type="entry name" value="Phosphoglycerate mutase-like"/>
    <property type="match status" value="1"/>
</dbReference>
<dbReference type="PANTHER" id="PTHR16469">
    <property type="entry name" value="UBIQUITIN-ASSOCIATED AND SH3 DOMAIN-CONTAINING BA-RELATED"/>
    <property type="match status" value="1"/>
</dbReference>
<protein>
    <recommendedName>
        <fullName evidence="3">Phosphoglycerate mutase</fullName>
    </recommendedName>
</protein>
<evidence type="ECO:0000313" key="2">
    <source>
        <dbReference type="Proteomes" id="UP000053201"/>
    </source>
</evidence>
<dbReference type="VEuPathDB" id="FungiDB:SPPG_00712"/>
<sequence>MSSERLSALTDPSLERVVYVVRHGERIDQIDPSWSNTAPEPYDPPLTELGVAQAQRTGQYIAEDRQRNGYKTALTVLSSPFYRTLQTAEGIIHGVTKHSSLAERPAMYLYPPLSEWLARDYFPEPLPDDSFTHANRIRQFPVLEPPKVDFPTPLPPYPESRTEMRQRFLHSFLDAIENYSSPSTHLILVSHGAGCQAIPQQLAAAQIVRPFELRIPETPYCCVTKLVKKLNEKEWCLEVCAGTQHLTDLLERTGTEFVVKC</sequence>
<dbReference type="SMART" id="SM00855">
    <property type="entry name" value="PGAM"/>
    <property type="match status" value="1"/>
</dbReference>
<evidence type="ECO:0000313" key="1">
    <source>
        <dbReference type="EMBL" id="KND05032.1"/>
    </source>
</evidence>
<reference evidence="1 2" key="1">
    <citation type="submission" date="2009-08" db="EMBL/GenBank/DDBJ databases">
        <title>The Genome Sequence of Spizellomyces punctatus strain DAOM BR117.</title>
        <authorList>
            <consortium name="The Broad Institute Genome Sequencing Platform"/>
            <person name="Russ C."/>
            <person name="Cuomo C."/>
            <person name="Shea T."/>
            <person name="Young S.K."/>
            <person name="Zeng Q."/>
            <person name="Koehrsen M."/>
            <person name="Haas B."/>
            <person name="Borodovsky M."/>
            <person name="Guigo R."/>
            <person name="Alvarado L."/>
            <person name="Berlin A."/>
            <person name="Bochicchio J."/>
            <person name="Borenstein D."/>
            <person name="Chapman S."/>
            <person name="Chen Z."/>
            <person name="Engels R."/>
            <person name="Freedman E."/>
            <person name="Gellesch M."/>
            <person name="Goldberg J."/>
            <person name="Griggs A."/>
            <person name="Gujja S."/>
            <person name="Heiman D."/>
            <person name="Hepburn T."/>
            <person name="Howarth C."/>
            <person name="Jen D."/>
            <person name="Larson L."/>
            <person name="Lewis B."/>
            <person name="Mehta T."/>
            <person name="Park D."/>
            <person name="Pearson M."/>
            <person name="Roberts A."/>
            <person name="Saif S."/>
            <person name="Shenoy N."/>
            <person name="Sisk P."/>
            <person name="Stolte C."/>
            <person name="Sykes S."/>
            <person name="Thomson T."/>
            <person name="Walk T."/>
            <person name="White J."/>
            <person name="Yandava C."/>
            <person name="Burger G."/>
            <person name="Gray M.W."/>
            <person name="Holland P.W.H."/>
            <person name="King N."/>
            <person name="Lang F.B.F."/>
            <person name="Roger A.J."/>
            <person name="Ruiz-Trillo I."/>
            <person name="Lander E."/>
            <person name="Nusbaum C."/>
        </authorList>
    </citation>
    <scope>NUCLEOTIDE SEQUENCE [LARGE SCALE GENOMIC DNA]</scope>
    <source>
        <strain evidence="1 2">DAOM BR117</strain>
    </source>
</reference>
<dbReference type="Gene3D" id="3.40.50.1240">
    <property type="entry name" value="Phosphoglycerate mutase-like"/>
    <property type="match status" value="1"/>
</dbReference>
<name>A0A0L0HVC1_SPIPD</name>
<dbReference type="CDD" id="cd07040">
    <property type="entry name" value="HP"/>
    <property type="match status" value="1"/>
</dbReference>
<dbReference type="EMBL" id="KQ257450">
    <property type="protein sequence ID" value="KND05032.1"/>
    <property type="molecule type" value="Genomic_DNA"/>
</dbReference>
<dbReference type="OMA" id="DNTEPLW"/>
<gene>
    <name evidence="1" type="ORF">SPPG_00712</name>
</gene>
<dbReference type="PANTHER" id="PTHR16469:SF27">
    <property type="entry name" value="UBIQUITIN-ASSOCIATED AND SH3 DOMAIN-CONTAINING BA-RELATED"/>
    <property type="match status" value="1"/>
</dbReference>
<dbReference type="STRING" id="645134.A0A0L0HVC1"/>
<keyword evidence="2" id="KW-1185">Reference proteome</keyword>
<dbReference type="InterPro" id="IPR051710">
    <property type="entry name" value="Phosphatase_SH3-domain"/>
</dbReference>
<accession>A0A0L0HVC1</accession>
<dbReference type="InterPro" id="IPR013078">
    <property type="entry name" value="His_Pase_superF_clade-1"/>
</dbReference>
<dbReference type="OrthoDB" id="433124at2759"/>
<dbReference type="InParanoid" id="A0A0L0HVC1"/>